<dbReference type="VEuPathDB" id="FungiDB:P170DRAFT_166315"/>
<dbReference type="AlphaFoldDB" id="A0A2I2G6W9"/>
<organism evidence="1 2">
    <name type="scientific">Aspergillus steynii IBT 23096</name>
    <dbReference type="NCBI Taxonomy" id="1392250"/>
    <lineage>
        <taxon>Eukaryota</taxon>
        <taxon>Fungi</taxon>
        <taxon>Dikarya</taxon>
        <taxon>Ascomycota</taxon>
        <taxon>Pezizomycotina</taxon>
        <taxon>Eurotiomycetes</taxon>
        <taxon>Eurotiomycetidae</taxon>
        <taxon>Eurotiales</taxon>
        <taxon>Aspergillaceae</taxon>
        <taxon>Aspergillus</taxon>
        <taxon>Aspergillus subgen. Circumdati</taxon>
    </lineage>
</organism>
<dbReference type="Proteomes" id="UP000234275">
    <property type="component" value="Unassembled WGS sequence"/>
</dbReference>
<proteinExistence type="predicted"/>
<dbReference type="RefSeq" id="XP_024703931.1">
    <property type="nucleotide sequence ID" value="XM_024842599.1"/>
</dbReference>
<dbReference type="GeneID" id="36550297"/>
<protein>
    <recommendedName>
        <fullName evidence="3">Berberine/berberine-like domain-containing protein</fullName>
    </recommendedName>
</protein>
<evidence type="ECO:0000313" key="2">
    <source>
        <dbReference type="Proteomes" id="UP000234275"/>
    </source>
</evidence>
<sequence>MDIFSSGWQFSTGWALAQDDIRVQRWSQKLAEKLHDANRRNGISTEFVYMGDAGEWQDPFAGFPSENVARMKSIQKRYDPQGIFTRLNTGGFKLSPF</sequence>
<evidence type="ECO:0000313" key="1">
    <source>
        <dbReference type="EMBL" id="PLB48629.1"/>
    </source>
</evidence>
<dbReference type="EMBL" id="MSFO01000004">
    <property type="protein sequence ID" value="PLB48629.1"/>
    <property type="molecule type" value="Genomic_DNA"/>
</dbReference>
<name>A0A2I2G6W9_9EURO</name>
<dbReference type="OrthoDB" id="2151789at2759"/>
<dbReference type="STRING" id="1392250.A0A2I2G6W9"/>
<accession>A0A2I2G6W9</accession>
<comment type="caution">
    <text evidence="1">The sequence shown here is derived from an EMBL/GenBank/DDBJ whole genome shotgun (WGS) entry which is preliminary data.</text>
</comment>
<evidence type="ECO:0008006" key="3">
    <source>
        <dbReference type="Google" id="ProtNLM"/>
    </source>
</evidence>
<keyword evidence="2" id="KW-1185">Reference proteome</keyword>
<gene>
    <name evidence="1" type="ORF">P170DRAFT_166315</name>
</gene>
<reference evidence="1 2" key="1">
    <citation type="submission" date="2016-12" db="EMBL/GenBank/DDBJ databases">
        <title>The genomes of Aspergillus section Nigri reveals drivers in fungal speciation.</title>
        <authorList>
            <consortium name="DOE Joint Genome Institute"/>
            <person name="Vesth T.C."/>
            <person name="Nybo J."/>
            <person name="Theobald S."/>
            <person name="Brandl J."/>
            <person name="Frisvad J.C."/>
            <person name="Nielsen K.F."/>
            <person name="Lyhne E.K."/>
            <person name="Kogle M.E."/>
            <person name="Kuo A."/>
            <person name="Riley R."/>
            <person name="Clum A."/>
            <person name="Nolan M."/>
            <person name="Lipzen A."/>
            <person name="Salamov A."/>
            <person name="Henrissat B."/>
            <person name="Wiebenga A."/>
            <person name="De Vries R.P."/>
            <person name="Grigoriev I.V."/>
            <person name="Mortensen U.H."/>
            <person name="Andersen M.R."/>
            <person name="Baker S.E."/>
        </authorList>
    </citation>
    <scope>NUCLEOTIDE SEQUENCE [LARGE SCALE GENOMIC DNA]</scope>
    <source>
        <strain evidence="1 2">IBT 23096</strain>
    </source>
</reference>